<sequence length="228" mass="25180">MLDADDAGSIDANRGSLNTRGVVGIESSRDRARDPTVVRGQRAAKSAKDGGLVITNLKDYVTQRGCRLNHVAAASAAERTDHHQPQPRRRQSRQRNRQTWRATPRAWRRSSTPAKAAVVCDPGAPPVNVRCRLLVVRGRFRMDRADHAAGRRDGLQSSPGECVRRARAKTIADLHPKQRHRAARAVGGDHCRSSRDERVVDPAPVACPHLVAARVGAGRKDQHRQQRH</sequence>
<dbReference type="AlphaFoldDB" id="A0A6J7RKC6"/>
<evidence type="ECO:0000313" key="2">
    <source>
        <dbReference type="EMBL" id="CAB5029241.1"/>
    </source>
</evidence>
<gene>
    <name evidence="2" type="ORF">UFOPK4175_00158</name>
</gene>
<feature type="region of interest" description="Disordered" evidence="1">
    <location>
        <begin position="21"/>
        <end position="47"/>
    </location>
</feature>
<feature type="compositionally biased region" description="Basic and acidic residues" evidence="1">
    <location>
        <begin position="27"/>
        <end position="36"/>
    </location>
</feature>
<name>A0A6J7RKC6_9ZZZZ</name>
<dbReference type="EMBL" id="CAFBPX010000015">
    <property type="protein sequence ID" value="CAB5029241.1"/>
    <property type="molecule type" value="Genomic_DNA"/>
</dbReference>
<reference evidence="2" key="1">
    <citation type="submission" date="2020-05" db="EMBL/GenBank/DDBJ databases">
        <authorList>
            <person name="Chiriac C."/>
            <person name="Salcher M."/>
            <person name="Ghai R."/>
            <person name="Kavagutti S V."/>
        </authorList>
    </citation>
    <scope>NUCLEOTIDE SEQUENCE</scope>
</reference>
<proteinExistence type="predicted"/>
<organism evidence="2">
    <name type="scientific">freshwater metagenome</name>
    <dbReference type="NCBI Taxonomy" id="449393"/>
    <lineage>
        <taxon>unclassified sequences</taxon>
        <taxon>metagenomes</taxon>
        <taxon>ecological metagenomes</taxon>
    </lineage>
</organism>
<evidence type="ECO:0000256" key="1">
    <source>
        <dbReference type="SAM" id="MobiDB-lite"/>
    </source>
</evidence>
<feature type="compositionally biased region" description="Basic residues" evidence="1">
    <location>
        <begin position="85"/>
        <end position="98"/>
    </location>
</feature>
<protein>
    <submittedName>
        <fullName evidence="2">Unannotated protein</fullName>
    </submittedName>
</protein>
<accession>A0A6J7RKC6</accession>
<feature type="region of interest" description="Disordered" evidence="1">
    <location>
        <begin position="74"/>
        <end position="114"/>
    </location>
</feature>